<dbReference type="EMBL" id="KZ851917">
    <property type="protein sequence ID" value="RDH19900.1"/>
    <property type="molecule type" value="Genomic_DNA"/>
</dbReference>
<evidence type="ECO:0000313" key="1">
    <source>
        <dbReference type="EMBL" id="RDH19900.1"/>
    </source>
</evidence>
<accession>A0A370BZX4</accession>
<dbReference type="Proteomes" id="UP000253845">
    <property type="component" value="Unassembled WGS sequence"/>
</dbReference>
<organism evidence="1 2">
    <name type="scientific">Aspergillus niger ATCC 13496</name>
    <dbReference type="NCBI Taxonomy" id="1353008"/>
    <lineage>
        <taxon>Eukaryota</taxon>
        <taxon>Fungi</taxon>
        <taxon>Dikarya</taxon>
        <taxon>Ascomycota</taxon>
        <taxon>Pezizomycotina</taxon>
        <taxon>Eurotiomycetes</taxon>
        <taxon>Eurotiomycetidae</taxon>
        <taxon>Eurotiales</taxon>
        <taxon>Aspergillaceae</taxon>
        <taxon>Aspergillus</taxon>
        <taxon>Aspergillus subgen. Circumdati</taxon>
    </lineage>
</organism>
<proteinExistence type="predicted"/>
<dbReference type="AlphaFoldDB" id="A0A370BZX4"/>
<gene>
    <name evidence="1" type="ORF">M747DRAFT_296290</name>
</gene>
<reference evidence="1 2" key="1">
    <citation type="submission" date="2018-07" db="EMBL/GenBank/DDBJ databases">
        <title>Section-level genome sequencing of Aspergillus section Nigri to investigate inter- and intra-species variation.</title>
        <authorList>
            <consortium name="DOE Joint Genome Institute"/>
            <person name="Vesth T.C."/>
            <person name="Nybo J.L."/>
            <person name="Theobald S."/>
            <person name="Frisvad J.C."/>
            <person name="Larsen T.O."/>
            <person name="Nielsen K.F."/>
            <person name="Hoof J.B."/>
            <person name="Brandl J."/>
            <person name="Salamov A."/>
            <person name="Riley R."/>
            <person name="Gladden J.M."/>
            <person name="Phatale P."/>
            <person name="Nielsen M.T."/>
            <person name="Lyhne E.K."/>
            <person name="Kogle M.E."/>
            <person name="Strasser K."/>
            <person name="McDonnell E."/>
            <person name="Barry K."/>
            <person name="Clum A."/>
            <person name="Chen C."/>
            <person name="Nolan M."/>
            <person name="Sandor L."/>
            <person name="Kuo A."/>
            <person name="Lipzen A."/>
            <person name="Hainaut M."/>
            <person name="Drula E."/>
            <person name="Tsang A."/>
            <person name="Magnuson J.K."/>
            <person name="Henrissat B."/>
            <person name="Wiebenga A."/>
            <person name="Simmons B.A."/>
            <person name="Makela M.R."/>
            <person name="De vries R.P."/>
            <person name="Grigoriev I.V."/>
            <person name="Mortensen U.H."/>
            <person name="Baker S.E."/>
            <person name="Andersen M.R."/>
        </authorList>
    </citation>
    <scope>NUCLEOTIDE SEQUENCE [LARGE SCALE GENOMIC DNA]</scope>
    <source>
        <strain evidence="1 2">ATCC 13496</strain>
    </source>
</reference>
<name>A0A370BZX4_ASPNG</name>
<protein>
    <submittedName>
        <fullName evidence="1">Uncharacterized protein</fullName>
    </submittedName>
</protein>
<sequence>MSLNFVYFLSFHPLRRVDRIFARESSVAQFPHPFFPLCWPIPIPFAYGLPRSNLPGSTASYYGLVNWV</sequence>
<evidence type="ECO:0000313" key="2">
    <source>
        <dbReference type="Proteomes" id="UP000253845"/>
    </source>
</evidence>
<dbReference type="VEuPathDB" id="FungiDB:M747DRAFT_296290"/>